<dbReference type="GO" id="GO:0008360">
    <property type="term" value="P:regulation of cell shape"/>
    <property type="evidence" value="ECO:0007669"/>
    <property type="project" value="UniProtKB-UniRule"/>
</dbReference>
<dbReference type="GO" id="GO:0071555">
    <property type="term" value="P:cell wall organization"/>
    <property type="evidence" value="ECO:0007669"/>
    <property type="project" value="UniProtKB-UniRule"/>
</dbReference>
<name>A0A4Q5LU87_9BACT</name>
<dbReference type="PANTHER" id="PTHR36699:SF1">
    <property type="entry name" value="L,D-TRANSPEPTIDASE YAFK-RELATED"/>
    <property type="match status" value="1"/>
</dbReference>
<keyword evidence="5 7" id="KW-0573">Peptidoglycan synthesis</keyword>
<dbReference type="SUPFAM" id="SSF141523">
    <property type="entry name" value="L,D-transpeptidase catalytic domain-like"/>
    <property type="match status" value="1"/>
</dbReference>
<evidence type="ECO:0000313" key="10">
    <source>
        <dbReference type="Proteomes" id="UP000293162"/>
    </source>
</evidence>
<evidence type="ECO:0000256" key="2">
    <source>
        <dbReference type="ARBA" id="ARBA00005992"/>
    </source>
</evidence>
<feature type="active site" description="Nucleophile" evidence="7">
    <location>
        <position position="159"/>
    </location>
</feature>
<dbReference type="UniPathway" id="UPA00219"/>
<dbReference type="PANTHER" id="PTHR36699">
    <property type="entry name" value="LD-TRANSPEPTIDASE"/>
    <property type="match status" value="1"/>
</dbReference>
<keyword evidence="10" id="KW-1185">Reference proteome</keyword>
<accession>A0A4Q5LU87</accession>
<gene>
    <name evidence="9" type="ORF">EWM59_23935</name>
</gene>
<comment type="pathway">
    <text evidence="1 7">Cell wall biogenesis; peptidoglycan biosynthesis.</text>
</comment>
<dbReference type="GO" id="GO:0009252">
    <property type="term" value="P:peptidoglycan biosynthetic process"/>
    <property type="evidence" value="ECO:0007669"/>
    <property type="project" value="UniProtKB-UniPathway"/>
</dbReference>
<dbReference type="Proteomes" id="UP000293162">
    <property type="component" value="Unassembled WGS sequence"/>
</dbReference>
<evidence type="ECO:0000256" key="1">
    <source>
        <dbReference type="ARBA" id="ARBA00004752"/>
    </source>
</evidence>
<evidence type="ECO:0000256" key="6">
    <source>
        <dbReference type="ARBA" id="ARBA00023316"/>
    </source>
</evidence>
<dbReference type="GO" id="GO:0004180">
    <property type="term" value="F:carboxypeptidase activity"/>
    <property type="evidence" value="ECO:0007669"/>
    <property type="project" value="UniProtKB-ARBA"/>
</dbReference>
<organism evidence="9 10">
    <name type="scientific">Emticicia agri</name>
    <dbReference type="NCBI Taxonomy" id="2492393"/>
    <lineage>
        <taxon>Bacteria</taxon>
        <taxon>Pseudomonadati</taxon>
        <taxon>Bacteroidota</taxon>
        <taxon>Cytophagia</taxon>
        <taxon>Cytophagales</taxon>
        <taxon>Leadbetterellaceae</taxon>
        <taxon>Emticicia</taxon>
    </lineage>
</organism>
<reference evidence="9 10" key="1">
    <citation type="submission" date="2019-02" db="EMBL/GenBank/DDBJ databases">
        <title>Bacterial novel species Emticicia sp. 17J42-9 isolated from soil.</title>
        <authorList>
            <person name="Jung H.-Y."/>
        </authorList>
    </citation>
    <scope>NUCLEOTIDE SEQUENCE [LARGE SCALE GENOMIC DNA]</scope>
    <source>
        <strain evidence="9 10">17J42-9</strain>
    </source>
</reference>
<feature type="active site" description="Proton donor/acceptor" evidence="7">
    <location>
        <position position="151"/>
    </location>
</feature>
<evidence type="ECO:0000256" key="3">
    <source>
        <dbReference type="ARBA" id="ARBA00022679"/>
    </source>
</evidence>
<evidence type="ECO:0000256" key="4">
    <source>
        <dbReference type="ARBA" id="ARBA00022960"/>
    </source>
</evidence>
<comment type="caution">
    <text evidence="9">The sequence shown here is derived from an EMBL/GenBank/DDBJ whole genome shotgun (WGS) entry which is preliminary data.</text>
</comment>
<dbReference type="PROSITE" id="PS52029">
    <property type="entry name" value="LD_TPASE"/>
    <property type="match status" value="1"/>
</dbReference>
<protein>
    <recommendedName>
        <fullName evidence="8">L,D-TPase catalytic domain-containing protein</fullName>
    </recommendedName>
</protein>
<comment type="similarity">
    <text evidence="2">Belongs to the YkuD family.</text>
</comment>
<evidence type="ECO:0000313" key="9">
    <source>
        <dbReference type="EMBL" id="RYU93085.1"/>
    </source>
</evidence>
<dbReference type="RefSeq" id="WP_130023777.1">
    <property type="nucleotide sequence ID" value="NZ_SEWF01000057.1"/>
</dbReference>
<evidence type="ECO:0000256" key="5">
    <source>
        <dbReference type="ARBA" id="ARBA00022984"/>
    </source>
</evidence>
<dbReference type="GO" id="GO:0016740">
    <property type="term" value="F:transferase activity"/>
    <property type="evidence" value="ECO:0007669"/>
    <property type="project" value="UniProtKB-KW"/>
</dbReference>
<dbReference type="InterPro" id="IPR005490">
    <property type="entry name" value="LD_TPept_cat_dom"/>
</dbReference>
<dbReference type="EMBL" id="SEWF01000057">
    <property type="protein sequence ID" value="RYU93085.1"/>
    <property type="molecule type" value="Genomic_DNA"/>
</dbReference>
<feature type="domain" description="L,D-TPase catalytic" evidence="8">
    <location>
        <begin position="57"/>
        <end position="189"/>
    </location>
</feature>
<evidence type="ECO:0000256" key="7">
    <source>
        <dbReference type="PROSITE-ProRule" id="PRU01373"/>
    </source>
</evidence>
<dbReference type="OrthoDB" id="9809748at2"/>
<dbReference type="Pfam" id="PF03734">
    <property type="entry name" value="YkuD"/>
    <property type="match status" value="1"/>
</dbReference>
<dbReference type="InterPro" id="IPR038063">
    <property type="entry name" value="Transpep_catalytic_dom"/>
</dbReference>
<keyword evidence="3" id="KW-0808">Transferase</keyword>
<dbReference type="CDD" id="cd16913">
    <property type="entry name" value="YkuD_like"/>
    <property type="match status" value="1"/>
</dbReference>
<sequence>MKPLLLLLLSMLPFISDPDFFTNQLKHPRVKEAYDSKGKIVEELLKLNNIHSSKFDLFLRALKKEKKLEVWAKNKNEATFKLIKTYDFCETSGVLGPKRRSGDRQIPEGFYYITTFNPYSDYHLSFKINYPNAADLVHSDKLNPGGDIFIHGDCVTIGCIPLGADNINIKELYILAAKAKSAGGTTHVYIFPCYMNEENYKDLQTKYADNKNLLDFWANLKPVYNAFEKSKTIPGITVDRRGFYQLLKPEK</sequence>
<dbReference type="AlphaFoldDB" id="A0A4Q5LU87"/>
<keyword evidence="6 7" id="KW-0961">Cell wall biogenesis/degradation</keyword>
<proteinExistence type="inferred from homology"/>
<keyword evidence="4 7" id="KW-0133">Cell shape</keyword>
<evidence type="ECO:0000259" key="8">
    <source>
        <dbReference type="PROSITE" id="PS52029"/>
    </source>
</evidence>